<accession>A0ABV8SNA0</accession>
<dbReference type="EMBL" id="JBHSDU010000001">
    <property type="protein sequence ID" value="MFC4307874.1"/>
    <property type="molecule type" value="Genomic_DNA"/>
</dbReference>
<protein>
    <submittedName>
        <fullName evidence="2">HupE/UreJ family protein</fullName>
    </submittedName>
</protein>
<evidence type="ECO:0000256" key="1">
    <source>
        <dbReference type="SAM" id="Phobius"/>
    </source>
</evidence>
<keyword evidence="1" id="KW-0812">Transmembrane</keyword>
<feature type="transmembrane region" description="Helical" evidence="1">
    <location>
        <begin position="337"/>
        <end position="363"/>
    </location>
</feature>
<keyword evidence="1" id="KW-0472">Membrane</keyword>
<feature type="transmembrane region" description="Helical" evidence="1">
    <location>
        <begin position="306"/>
        <end position="325"/>
    </location>
</feature>
<keyword evidence="3" id="KW-1185">Reference proteome</keyword>
<sequence length="395" mass="44084">MILLLLQATAALAHLSGFTDTSIQIAQPGVKIIYTLPADNLLELESQPRVEGAPPRAPDEYLDAVIQGWSISAKRRPCFLREREASALRTIESYQFTLRFECPQGFDELLIRYSLFGEQWRGEQNFTRVFMAGEQLRMRFTFDKKELSLQVPQLLKDWNKPLQAAFFEVDPNNKLRKDSWTGFANTTESNDTSWWQDLWRTDPGFITLGLKHILEGADHLLFVIGLLLVPASWARLAGLVTAFTVAHSITLALSSFHAIVLPPSLTEPLIALTVAAIGVENVLRTRWFAAGTDQVATIRSQPSRRWMTTFAFGLIHGIGLSYILTEMGLGDDLIGTLLFFNIGVELGQLSIVAVCLPITIWLFKRSWGLSVSSALSCALVLIGLAWFVERVSSSL</sequence>
<organism evidence="2 3">
    <name type="scientific">Steroidobacter flavus</name>
    <dbReference type="NCBI Taxonomy" id="1842136"/>
    <lineage>
        <taxon>Bacteria</taxon>
        <taxon>Pseudomonadati</taxon>
        <taxon>Pseudomonadota</taxon>
        <taxon>Gammaproteobacteria</taxon>
        <taxon>Steroidobacterales</taxon>
        <taxon>Steroidobacteraceae</taxon>
        <taxon>Steroidobacter</taxon>
    </lineage>
</organism>
<comment type="caution">
    <text evidence="2">The sequence shown here is derived from an EMBL/GenBank/DDBJ whole genome shotgun (WGS) entry which is preliminary data.</text>
</comment>
<dbReference type="InterPro" id="IPR032809">
    <property type="entry name" value="Put_HupE_UreJ"/>
</dbReference>
<evidence type="ECO:0000313" key="3">
    <source>
        <dbReference type="Proteomes" id="UP001595904"/>
    </source>
</evidence>
<dbReference type="RefSeq" id="WP_380594512.1">
    <property type="nucleotide sequence ID" value="NZ_JBHSDU010000001.1"/>
</dbReference>
<evidence type="ECO:0000313" key="2">
    <source>
        <dbReference type="EMBL" id="MFC4307874.1"/>
    </source>
</evidence>
<keyword evidence="1" id="KW-1133">Transmembrane helix</keyword>
<reference evidence="3" key="1">
    <citation type="journal article" date="2019" name="Int. J. Syst. Evol. Microbiol.">
        <title>The Global Catalogue of Microorganisms (GCM) 10K type strain sequencing project: providing services to taxonomists for standard genome sequencing and annotation.</title>
        <authorList>
            <consortium name="The Broad Institute Genomics Platform"/>
            <consortium name="The Broad Institute Genome Sequencing Center for Infectious Disease"/>
            <person name="Wu L."/>
            <person name="Ma J."/>
        </authorList>
    </citation>
    <scope>NUCLEOTIDE SEQUENCE [LARGE SCALE GENOMIC DNA]</scope>
    <source>
        <strain evidence="3">CGMCC 1.10759</strain>
    </source>
</reference>
<feature type="transmembrane region" description="Helical" evidence="1">
    <location>
        <begin position="369"/>
        <end position="388"/>
    </location>
</feature>
<gene>
    <name evidence="2" type="ORF">ACFPN2_02165</name>
</gene>
<name>A0ABV8SNA0_9GAMM</name>
<proteinExistence type="predicted"/>
<dbReference type="Pfam" id="PF13795">
    <property type="entry name" value="HupE_UreJ_2"/>
    <property type="match status" value="1"/>
</dbReference>
<dbReference type="Proteomes" id="UP001595904">
    <property type="component" value="Unassembled WGS sequence"/>
</dbReference>